<dbReference type="EMBL" id="QGMG01001200">
    <property type="protein sequence ID" value="TVY50299.1"/>
    <property type="molecule type" value="Genomic_DNA"/>
</dbReference>
<comment type="caution">
    <text evidence="5">The sequence shown here is derived from an EMBL/GenBank/DDBJ whole genome shotgun (WGS) entry which is preliminary data.</text>
</comment>
<comment type="catalytic activity">
    <reaction evidence="4">
        <text>(S)-ureidoglycolate = urea + glyoxylate</text>
        <dbReference type="Rhea" id="RHEA:11304"/>
        <dbReference type="ChEBI" id="CHEBI:16199"/>
        <dbReference type="ChEBI" id="CHEBI:36655"/>
        <dbReference type="ChEBI" id="CHEBI:57296"/>
        <dbReference type="EC" id="4.3.2.3"/>
    </reaction>
</comment>
<gene>
    <name evidence="5" type="ORF">LCER1_G008517</name>
</gene>
<dbReference type="PANTHER" id="PTHR21221">
    <property type="entry name" value="UREIDOGLYCOLATE HYDROLASE"/>
    <property type="match status" value="1"/>
</dbReference>
<dbReference type="InterPro" id="IPR007247">
    <property type="entry name" value="Ureidogly_lyase"/>
</dbReference>
<evidence type="ECO:0000256" key="3">
    <source>
        <dbReference type="ARBA" id="ARBA00023239"/>
    </source>
</evidence>
<evidence type="ECO:0000313" key="6">
    <source>
        <dbReference type="Proteomes" id="UP000481288"/>
    </source>
</evidence>
<protein>
    <submittedName>
        <fullName evidence="5">Ureidoglycolate lyase</fullName>
    </submittedName>
</protein>
<sequence length="252" mass="27041">MPATIDAPQRESMLEAQPLSQDLFSDFGTVIENAAPSLVPSRTCEVPPNAVQANQGSALKYLDVTHMRDLYALGTPSKQAAKAVMNMFVCAPRPLLASETPQVEGLFPVKILERHPYTTQTFIPLGLSRAEINQSRYLVIVAPSLPPSPQDECFPVPPVTANGDPLPGRGLPDLMRIRAFIANGAQAVTYGAGTWHAPMVAIGKTPIAFVVVQFANGVGIEDCQEVEIGSGRTNSLEVAVPESGQNRGLWRL</sequence>
<evidence type="ECO:0000256" key="1">
    <source>
        <dbReference type="ARBA" id="ARBA00011738"/>
    </source>
</evidence>
<dbReference type="GO" id="GO:0050385">
    <property type="term" value="F:ureidoglycolate lyase activity"/>
    <property type="evidence" value="ECO:0007669"/>
    <property type="project" value="UniProtKB-EC"/>
</dbReference>
<dbReference type="CDD" id="cd20298">
    <property type="entry name" value="cupin_UAH"/>
    <property type="match status" value="1"/>
</dbReference>
<dbReference type="AlphaFoldDB" id="A0A7D8Z2E1"/>
<dbReference type="FunFam" id="2.60.120.480:FF:000002">
    <property type="entry name" value="Probable ureidoglycolate hydrolase"/>
    <property type="match status" value="1"/>
</dbReference>
<dbReference type="InterPro" id="IPR024060">
    <property type="entry name" value="Ureidoglycolate_lyase_dom_sf"/>
</dbReference>
<evidence type="ECO:0000313" key="5">
    <source>
        <dbReference type="EMBL" id="TVY50299.1"/>
    </source>
</evidence>
<dbReference type="Pfam" id="PF04115">
    <property type="entry name" value="Ureidogly_lyase"/>
    <property type="match status" value="1"/>
</dbReference>
<dbReference type="Proteomes" id="UP000481288">
    <property type="component" value="Unassembled WGS sequence"/>
</dbReference>
<dbReference type="OrthoDB" id="10266039at2759"/>
<evidence type="ECO:0000256" key="4">
    <source>
        <dbReference type="ARBA" id="ARBA00047684"/>
    </source>
</evidence>
<dbReference type="GO" id="GO:0004848">
    <property type="term" value="F:ureidoglycolate hydrolase activity"/>
    <property type="evidence" value="ECO:0007669"/>
    <property type="project" value="InterPro"/>
</dbReference>
<dbReference type="Gene3D" id="2.60.120.480">
    <property type="entry name" value="Ureidoglycolate hydrolase"/>
    <property type="match status" value="1"/>
</dbReference>
<evidence type="ECO:0000256" key="2">
    <source>
        <dbReference type="ARBA" id="ARBA00022631"/>
    </source>
</evidence>
<keyword evidence="2" id="KW-0659">Purine metabolism</keyword>
<keyword evidence="6" id="KW-1185">Reference proteome</keyword>
<accession>A0A7D8Z2E1</accession>
<dbReference type="SUPFAM" id="SSF51182">
    <property type="entry name" value="RmlC-like cupins"/>
    <property type="match status" value="1"/>
</dbReference>
<dbReference type="InterPro" id="IPR011051">
    <property type="entry name" value="RmlC_Cupin_sf"/>
</dbReference>
<dbReference type="PANTHER" id="PTHR21221:SF1">
    <property type="entry name" value="UREIDOGLYCOLATE LYASE"/>
    <property type="match status" value="1"/>
</dbReference>
<reference evidence="5 6" key="1">
    <citation type="submission" date="2018-05" db="EMBL/GenBank/DDBJ databases">
        <title>Whole genome sequencing for identification of molecular markers to develop diagnostic detection tools for the regulated plant pathogen Lachnellula willkommii.</title>
        <authorList>
            <person name="Giroux E."/>
            <person name="Bilodeau G."/>
        </authorList>
    </citation>
    <scope>NUCLEOTIDE SEQUENCE [LARGE SCALE GENOMIC DNA]</scope>
    <source>
        <strain evidence="5 6">CBS 625.97</strain>
    </source>
</reference>
<dbReference type="InterPro" id="IPR047233">
    <property type="entry name" value="UAH_cupin"/>
</dbReference>
<keyword evidence="3 5" id="KW-0456">Lyase</keyword>
<organism evidence="5 6">
    <name type="scientific">Lachnellula cervina</name>
    <dbReference type="NCBI Taxonomy" id="1316786"/>
    <lineage>
        <taxon>Eukaryota</taxon>
        <taxon>Fungi</taxon>
        <taxon>Dikarya</taxon>
        <taxon>Ascomycota</taxon>
        <taxon>Pezizomycotina</taxon>
        <taxon>Leotiomycetes</taxon>
        <taxon>Helotiales</taxon>
        <taxon>Lachnaceae</taxon>
        <taxon>Lachnellula</taxon>
    </lineage>
</organism>
<comment type="subunit">
    <text evidence="1">Homodimer.</text>
</comment>
<dbReference type="GO" id="GO:0000256">
    <property type="term" value="P:allantoin catabolic process"/>
    <property type="evidence" value="ECO:0007669"/>
    <property type="project" value="InterPro"/>
</dbReference>
<dbReference type="GO" id="GO:0006144">
    <property type="term" value="P:purine nucleobase metabolic process"/>
    <property type="evidence" value="ECO:0007669"/>
    <property type="project" value="UniProtKB-KW"/>
</dbReference>
<proteinExistence type="predicted"/>
<name>A0A7D8Z2E1_9HELO</name>